<evidence type="ECO:0000256" key="4">
    <source>
        <dbReference type="ARBA" id="ARBA00023163"/>
    </source>
</evidence>
<dbReference type="SUPFAM" id="SSF46785">
    <property type="entry name" value="Winged helix' DNA-binding domain"/>
    <property type="match status" value="1"/>
</dbReference>
<dbReference type="OrthoDB" id="5291518at2"/>
<dbReference type="KEGG" id="bex:A11Q_260"/>
<dbReference type="InterPro" id="IPR005119">
    <property type="entry name" value="LysR_subst-bd"/>
</dbReference>
<dbReference type="PANTHER" id="PTHR30537:SF68">
    <property type="entry name" value="TRANSCRIPTIONAL REGULATOR-RELATED"/>
    <property type="match status" value="1"/>
</dbReference>
<dbReference type="eggNOG" id="COG0583">
    <property type="taxonomic scope" value="Bacteria"/>
</dbReference>
<keyword evidence="2" id="KW-0805">Transcription regulation</keyword>
<dbReference type="Gene3D" id="1.10.10.10">
    <property type="entry name" value="Winged helix-like DNA-binding domain superfamily/Winged helix DNA-binding domain"/>
    <property type="match status" value="1"/>
</dbReference>
<dbReference type="PANTHER" id="PTHR30537">
    <property type="entry name" value="HTH-TYPE TRANSCRIPTIONAL REGULATOR"/>
    <property type="match status" value="1"/>
</dbReference>
<dbReference type="GO" id="GO:0043565">
    <property type="term" value="F:sequence-specific DNA binding"/>
    <property type="evidence" value="ECO:0007669"/>
    <property type="project" value="TreeGrafter"/>
</dbReference>
<dbReference type="EMBL" id="CP003537">
    <property type="protein sequence ID" value="AGH94480.1"/>
    <property type="molecule type" value="Genomic_DNA"/>
</dbReference>
<protein>
    <recommendedName>
        <fullName evidence="5">HTH lysR-type domain-containing protein</fullName>
    </recommendedName>
</protein>
<dbReference type="CDD" id="cd08422">
    <property type="entry name" value="PBP2_CrgA_like"/>
    <property type="match status" value="1"/>
</dbReference>
<reference evidence="6 7" key="1">
    <citation type="journal article" date="2013" name="ISME J.">
        <title>By their genes ye shall know them: genomic signatures of predatory bacteria.</title>
        <authorList>
            <person name="Pasternak Z."/>
            <person name="Pietrokovski S."/>
            <person name="Rotem O."/>
            <person name="Gophna U."/>
            <person name="Lurie-Weinberger M.N."/>
            <person name="Jurkevitch E."/>
        </authorList>
    </citation>
    <scope>NUCLEOTIDE SEQUENCE [LARGE SCALE GENOMIC DNA]</scope>
    <source>
        <strain evidence="6 7">JSS</strain>
    </source>
</reference>
<dbReference type="GO" id="GO:0003700">
    <property type="term" value="F:DNA-binding transcription factor activity"/>
    <property type="evidence" value="ECO:0007669"/>
    <property type="project" value="InterPro"/>
</dbReference>
<keyword evidence="3" id="KW-0238">DNA-binding</keyword>
<dbReference type="Proteomes" id="UP000012040">
    <property type="component" value="Chromosome"/>
</dbReference>
<dbReference type="RefSeq" id="WP_015468970.1">
    <property type="nucleotide sequence ID" value="NC_020813.1"/>
</dbReference>
<sequence>MIKHPDLNEIVIFVKVVETGSFVRAAEQLEIPKSTVSAKVSSLEKRLGVTLIRRTTRKLHITEAGKDYYQNSVQALRQITSVEEQLHQGQAIPHGLLRITTPVELGGTVMPQVVREFQKKYPEVQLELLLTDRTVDLVAEGYDLAIRAGELKDSSLISKKLGSVYFALFASPQYLKANGTPKTIKDLADHCALHFSALGSRGWQLNGPRGLVTAPLSRQMKINDLNLIKALAVSGTGIALLPTFFCYPEVQKGRLVRVLEDWKSDVRPVRFIYPKQDFLPKKLTAFLEVATEIITQDLRNYSL</sequence>
<dbReference type="STRING" id="1184267.A11Q_260"/>
<evidence type="ECO:0000256" key="3">
    <source>
        <dbReference type="ARBA" id="ARBA00023125"/>
    </source>
</evidence>
<dbReference type="SUPFAM" id="SSF53850">
    <property type="entry name" value="Periplasmic binding protein-like II"/>
    <property type="match status" value="1"/>
</dbReference>
<dbReference type="AlphaFoldDB" id="M4V7T6"/>
<dbReference type="Gene3D" id="3.40.190.290">
    <property type="match status" value="1"/>
</dbReference>
<evidence type="ECO:0000256" key="2">
    <source>
        <dbReference type="ARBA" id="ARBA00023015"/>
    </source>
</evidence>
<gene>
    <name evidence="6" type="ORF">A11Q_260</name>
</gene>
<dbReference type="InterPro" id="IPR000847">
    <property type="entry name" value="LysR_HTH_N"/>
</dbReference>
<evidence type="ECO:0000313" key="7">
    <source>
        <dbReference type="Proteomes" id="UP000012040"/>
    </source>
</evidence>
<organism evidence="6 7">
    <name type="scientific">Pseudobdellovibrio exovorus JSS</name>
    <dbReference type="NCBI Taxonomy" id="1184267"/>
    <lineage>
        <taxon>Bacteria</taxon>
        <taxon>Pseudomonadati</taxon>
        <taxon>Bdellovibrionota</taxon>
        <taxon>Bdellovibrionia</taxon>
        <taxon>Bdellovibrionales</taxon>
        <taxon>Pseudobdellovibrionaceae</taxon>
        <taxon>Pseudobdellovibrio</taxon>
    </lineage>
</organism>
<dbReference type="Pfam" id="PF00126">
    <property type="entry name" value="HTH_1"/>
    <property type="match status" value="1"/>
</dbReference>
<dbReference type="InterPro" id="IPR036390">
    <property type="entry name" value="WH_DNA-bd_sf"/>
</dbReference>
<feature type="domain" description="HTH lysR-type" evidence="5">
    <location>
        <begin position="5"/>
        <end position="62"/>
    </location>
</feature>
<dbReference type="GO" id="GO:0006351">
    <property type="term" value="P:DNA-templated transcription"/>
    <property type="evidence" value="ECO:0007669"/>
    <property type="project" value="TreeGrafter"/>
</dbReference>
<dbReference type="Pfam" id="PF03466">
    <property type="entry name" value="LysR_substrate"/>
    <property type="match status" value="1"/>
</dbReference>
<evidence type="ECO:0000313" key="6">
    <source>
        <dbReference type="EMBL" id="AGH94480.1"/>
    </source>
</evidence>
<proteinExistence type="inferred from homology"/>
<name>M4V7T6_9BACT</name>
<accession>M4V7T6</accession>
<comment type="similarity">
    <text evidence="1">Belongs to the LysR transcriptional regulatory family.</text>
</comment>
<keyword evidence="4" id="KW-0804">Transcription</keyword>
<dbReference type="PATRIC" id="fig|1184267.3.peg.262"/>
<dbReference type="PROSITE" id="PS50931">
    <property type="entry name" value="HTH_LYSR"/>
    <property type="match status" value="1"/>
</dbReference>
<dbReference type="InterPro" id="IPR036388">
    <property type="entry name" value="WH-like_DNA-bd_sf"/>
</dbReference>
<dbReference type="HOGENOM" id="CLU_039613_16_2_7"/>
<keyword evidence="7" id="KW-1185">Reference proteome</keyword>
<evidence type="ECO:0000256" key="1">
    <source>
        <dbReference type="ARBA" id="ARBA00009437"/>
    </source>
</evidence>
<dbReference type="InterPro" id="IPR058163">
    <property type="entry name" value="LysR-type_TF_proteobact-type"/>
</dbReference>
<dbReference type="FunFam" id="1.10.10.10:FF:000001">
    <property type="entry name" value="LysR family transcriptional regulator"/>
    <property type="match status" value="1"/>
</dbReference>
<evidence type="ECO:0000259" key="5">
    <source>
        <dbReference type="PROSITE" id="PS50931"/>
    </source>
</evidence>